<proteinExistence type="predicted"/>
<name>A0A2A2F5C2_9GAMM</name>
<gene>
    <name evidence="2" type="ORF">CK501_11425</name>
</gene>
<organism evidence="2 3">
    <name type="scientific">Halovibrio salipaludis</name>
    <dbReference type="NCBI Taxonomy" id="2032626"/>
    <lineage>
        <taxon>Bacteria</taxon>
        <taxon>Pseudomonadati</taxon>
        <taxon>Pseudomonadota</taxon>
        <taxon>Gammaproteobacteria</taxon>
        <taxon>Oceanospirillales</taxon>
        <taxon>Halomonadaceae</taxon>
        <taxon>Halovibrio</taxon>
    </lineage>
</organism>
<protein>
    <recommendedName>
        <fullName evidence="1">DUF3427 domain-containing protein</fullName>
    </recommendedName>
</protein>
<evidence type="ECO:0000313" key="3">
    <source>
        <dbReference type="Proteomes" id="UP000218896"/>
    </source>
</evidence>
<dbReference type="InterPro" id="IPR021835">
    <property type="entry name" value="DUF3427"/>
</dbReference>
<dbReference type="AlphaFoldDB" id="A0A2A2F5C2"/>
<sequence length="116" mass="13217">MLGTELSDYNPLLSSPREGVAYGDYAISPERFHWQSQNSAGSSTPVGRRYINQGDGPDSPWTFQLFVQETKDHAFRACGPVIFLDYRGEKPMSITWRLQYPLPPRLYEAFSVLRGQ</sequence>
<feature type="domain" description="DUF3427" evidence="1">
    <location>
        <begin position="19"/>
        <end position="110"/>
    </location>
</feature>
<dbReference type="EMBL" id="NSKD01000005">
    <property type="protein sequence ID" value="PAU79805.1"/>
    <property type="molecule type" value="Genomic_DNA"/>
</dbReference>
<evidence type="ECO:0000259" key="1">
    <source>
        <dbReference type="Pfam" id="PF11907"/>
    </source>
</evidence>
<keyword evidence="3" id="KW-1185">Reference proteome</keyword>
<dbReference type="OrthoDB" id="9802640at2"/>
<accession>A0A2A2F5C2</accession>
<dbReference type="Proteomes" id="UP000218896">
    <property type="component" value="Unassembled WGS sequence"/>
</dbReference>
<dbReference type="Pfam" id="PF11907">
    <property type="entry name" value="DUF3427"/>
    <property type="match status" value="1"/>
</dbReference>
<evidence type="ECO:0000313" key="2">
    <source>
        <dbReference type="EMBL" id="PAU79805.1"/>
    </source>
</evidence>
<reference evidence="2 3" key="1">
    <citation type="submission" date="2017-08" db="EMBL/GenBank/DDBJ databases">
        <title>Halovibrio sewagensis sp. nov., isolated from wastewater of high salinity.</title>
        <authorList>
            <person name="Dong X."/>
            <person name="Zhang G."/>
        </authorList>
    </citation>
    <scope>NUCLEOTIDE SEQUENCE [LARGE SCALE GENOMIC DNA]</scope>
    <source>
        <strain evidence="2 3">YL5-2</strain>
    </source>
</reference>
<comment type="caution">
    <text evidence="2">The sequence shown here is derived from an EMBL/GenBank/DDBJ whole genome shotgun (WGS) entry which is preliminary data.</text>
</comment>